<evidence type="ECO:0000256" key="12">
    <source>
        <dbReference type="RuleBase" id="RU003587"/>
    </source>
</evidence>
<dbReference type="AlphaFoldDB" id="A0A660HNA0"/>
<dbReference type="GO" id="GO:0006289">
    <property type="term" value="P:nucleotide-excision repair"/>
    <property type="evidence" value="ECO:0007669"/>
    <property type="project" value="InterPro"/>
</dbReference>
<keyword evidence="5 12" id="KW-0227">DNA damage</keyword>
<dbReference type="RefSeq" id="WP_121464215.1">
    <property type="nucleotide sequence ID" value="NZ_CP025121.1"/>
</dbReference>
<accession>A0A660HNA0</accession>
<dbReference type="GO" id="GO:0004518">
    <property type="term" value="F:nuclease activity"/>
    <property type="evidence" value="ECO:0007669"/>
    <property type="project" value="UniProtKB-KW"/>
</dbReference>
<evidence type="ECO:0000259" key="14">
    <source>
        <dbReference type="PROSITE" id="PS50151"/>
    </source>
</evidence>
<keyword evidence="13" id="KW-0175">Coiled coil</keyword>
<dbReference type="Gene3D" id="4.10.860.10">
    <property type="entry name" value="UVR domain"/>
    <property type="match status" value="1"/>
</dbReference>
<feature type="coiled-coil region" evidence="13">
    <location>
        <begin position="244"/>
        <end position="282"/>
    </location>
</feature>
<keyword evidence="3" id="KW-0963">Cytoplasm</keyword>
<dbReference type="InterPro" id="IPR006935">
    <property type="entry name" value="Helicase/UvrB_N"/>
</dbReference>
<evidence type="ECO:0000256" key="6">
    <source>
        <dbReference type="ARBA" id="ARBA00022769"/>
    </source>
</evidence>
<dbReference type="Pfam" id="PF00271">
    <property type="entry name" value="Helicase_C"/>
    <property type="match status" value="1"/>
</dbReference>
<comment type="subcellular location">
    <subcellularLocation>
        <location evidence="1 12">Cytoplasm</location>
    </subcellularLocation>
</comment>
<evidence type="ECO:0000256" key="10">
    <source>
        <dbReference type="ARBA" id="ARBA00026033"/>
    </source>
</evidence>
<dbReference type="NCBIfam" id="NF003673">
    <property type="entry name" value="PRK05298.1"/>
    <property type="match status" value="1"/>
</dbReference>
<name>A0A660HNA0_ZIZJU</name>
<dbReference type="Gene3D" id="3.40.50.300">
    <property type="entry name" value="P-loop containing nucleotide triphosphate hydrolases"/>
    <property type="match status" value="3"/>
</dbReference>
<dbReference type="CDD" id="cd18790">
    <property type="entry name" value="SF2_C_UvrB"/>
    <property type="match status" value="1"/>
</dbReference>
<dbReference type="CDD" id="cd17916">
    <property type="entry name" value="DEXHc_UvrB"/>
    <property type="match status" value="1"/>
</dbReference>
<dbReference type="GO" id="GO:0005524">
    <property type="term" value="F:ATP binding"/>
    <property type="evidence" value="ECO:0007669"/>
    <property type="project" value="UniProtKB-KW"/>
</dbReference>
<evidence type="ECO:0000256" key="3">
    <source>
        <dbReference type="ARBA" id="ARBA00022490"/>
    </source>
</evidence>
<dbReference type="GO" id="GO:0016887">
    <property type="term" value="F:ATP hydrolysis activity"/>
    <property type="evidence" value="ECO:0007669"/>
    <property type="project" value="InterPro"/>
</dbReference>
<dbReference type="InterPro" id="IPR024759">
    <property type="entry name" value="UvrB_YAD/RRR_dom"/>
</dbReference>
<reference evidence="17 18" key="1">
    <citation type="journal article" date="2018" name="BMC Genomics">
        <title>Comparative genome analysis of jujube witches'-broom Phytoplasma, an obligate pathogen that causes jujube witches'-broom disease.</title>
        <authorList>
            <person name="Wang J."/>
            <person name="Song L."/>
            <person name="Jiao Q."/>
            <person name="Yang S."/>
            <person name="Gao R."/>
            <person name="Lu X."/>
            <person name="Zhou G."/>
        </authorList>
    </citation>
    <scope>NUCLEOTIDE SEQUENCE [LARGE SCALE GENOMIC DNA]</scope>
    <source>
        <strain evidence="17">Jwb-nky</strain>
    </source>
</reference>
<dbReference type="Pfam" id="PF02151">
    <property type="entry name" value="UVR"/>
    <property type="match status" value="1"/>
</dbReference>
<dbReference type="GO" id="GO:0009432">
    <property type="term" value="P:SOS response"/>
    <property type="evidence" value="ECO:0007669"/>
    <property type="project" value="UniProtKB-KW"/>
</dbReference>
<evidence type="ECO:0000256" key="5">
    <source>
        <dbReference type="ARBA" id="ARBA00022763"/>
    </source>
</evidence>
<comment type="subunit">
    <text evidence="10 12">Forms a heterotetramer with UvrA during the search for lesions. Interacts with UvrC in an incision complex.</text>
</comment>
<dbReference type="KEGG" id="pzi:CWO85_03450"/>
<evidence type="ECO:0000256" key="1">
    <source>
        <dbReference type="ARBA" id="ARBA00004496"/>
    </source>
</evidence>
<dbReference type="PROSITE" id="PS51194">
    <property type="entry name" value="HELICASE_CTER"/>
    <property type="match status" value="1"/>
</dbReference>
<dbReference type="SMART" id="SM00490">
    <property type="entry name" value="HELICc"/>
    <property type="match status" value="1"/>
</dbReference>
<evidence type="ECO:0000256" key="4">
    <source>
        <dbReference type="ARBA" id="ARBA00022741"/>
    </source>
</evidence>
<dbReference type="SMART" id="SM00487">
    <property type="entry name" value="DEXDc"/>
    <property type="match status" value="1"/>
</dbReference>
<evidence type="ECO:0000256" key="7">
    <source>
        <dbReference type="ARBA" id="ARBA00022840"/>
    </source>
</evidence>
<dbReference type="InterPro" id="IPR001650">
    <property type="entry name" value="Helicase_C-like"/>
</dbReference>
<evidence type="ECO:0000256" key="13">
    <source>
        <dbReference type="SAM" id="Coils"/>
    </source>
</evidence>
<keyword evidence="18" id="KW-1185">Reference proteome</keyword>
<feature type="domain" description="Helicase ATP-binding" evidence="15">
    <location>
        <begin position="24"/>
        <end position="159"/>
    </location>
</feature>
<evidence type="ECO:0000259" key="16">
    <source>
        <dbReference type="PROSITE" id="PS51194"/>
    </source>
</evidence>
<dbReference type="PROSITE" id="PS50151">
    <property type="entry name" value="UVR"/>
    <property type="match status" value="1"/>
</dbReference>
<dbReference type="PANTHER" id="PTHR24029:SF0">
    <property type="entry name" value="UVRABC SYSTEM PROTEIN B"/>
    <property type="match status" value="1"/>
</dbReference>
<gene>
    <name evidence="17" type="ORF">CWO85_03450</name>
</gene>
<dbReference type="EMBL" id="CP025121">
    <property type="protein sequence ID" value="AYJ01527.1"/>
    <property type="molecule type" value="Genomic_DNA"/>
</dbReference>
<dbReference type="Pfam" id="PF04851">
    <property type="entry name" value="ResIII"/>
    <property type="match status" value="1"/>
</dbReference>
<keyword evidence="12" id="KW-0742">SOS response</keyword>
<dbReference type="GO" id="GO:0005737">
    <property type="term" value="C:cytoplasm"/>
    <property type="evidence" value="ECO:0007669"/>
    <property type="project" value="UniProtKB-SubCell"/>
</dbReference>
<evidence type="ECO:0000256" key="9">
    <source>
        <dbReference type="ARBA" id="ARBA00023204"/>
    </source>
</evidence>
<dbReference type="OrthoDB" id="9806651at2"/>
<evidence type="ECO:0000256" key="8">
    <source>
        <dbReference type="ARBA" id="ARBA00022881"/>
    </source>
</evidence>
<dbReference type="GO" id="GO:0009380">
    <property type="term" value="C:excinuclease repair complex"/>
    <property type="evidence" value="ECO:0007669"/>
    <property type="project" value="InterPro"/>
</dbReference>
<keyword evidence="4" id="KW-0547">Nucleotide-binding</keyword>
<dbReference type="InterPro" id="IPR041471">
    <property type="entry name" value="UvrB_inter"/>
</dbReference>
<feature type="domain" description="Helicase C-terminal" evidence="16">
    <location>
        <begin position="428"/>
        <end position="590"/>
    </location>
</feature>
<dbReference type="NCBIfam" id="TIGR00631">
    <property type="entry name" value="uvrb"/>
    <property type="match status" value="1"/>
</dbReference>
<dbReference type="InterPro" id="IPR036876">
    <property type="entry name" value="UVR_dom_sf"/>
</dbReference>
<dbReference type="SUPFAM" id="SSF46600">
    <property type="entry name" value="C-terminal UvrC-binding domain of UvrB"/>
    <property type="match status" value="1"/>
</dbReference>
<evidence type="ECO:0000259" key="15">
    <source>
        <dbReference type="PROSITE" id="PS51192"/>
    </source>
</evidence>
<dbReference type="Pfam" id="PF12344">
    <property type="entry name" value="UvrB"/>
    <property type="match status" value="1"/>
</dbReference>
<dbReference type="InterPro" id="IPR001943">
    <property type="entry name" value="UVR_dom"/>
</dbReference>
<dbReference type="InterPro" id="IPR014001">
    <property type="entry name" value="Helicase_ATP-bd"/>
</dbReference>
<evidence type="ECO:0000256" key="11">
    <source>
        <dbReference type="ARBA" id="ARBA00029504"/>
    </source>
</evidence>
<comment type="similarity">
    <text evidence="2 12">Belongs to the UvrB family.</text>
</comment>
<keyword evidence="7" id="KW-0067">ATP-binding</keyword>
<protein>
    <recommendedName>
        <fullName evidence="11 12">UvrABC system protein B</fullName>
    </recommendedName>
</protein>
<dbReference type="SUPFAM" id="SSF52540">
    <property type="entry name" value="P-loop containing nucleoside triphosphate hydrolases"/>
    <property type="match status" value="2"/>
</dbReference>
<evidence type="ECO:0000256" key="2">
    <source>
        <dbReference type="ARBA" id="ARBA00008533"/>
    </source>
</evidence>
<dbReference type="InterPro" id="IPR004807">
    <property type="entry name" value="UvrB"/>
</dbReference>
<dbReference type="InterPro" id="IPR027417">
    <property type="entry name" value="P-loop_NTPase"/>
</dbReference>
<evidence type="ECO:0000313" key="17">
    <source>
        <dbReference type="EMBL" id="AYJ01527.1"/>
    </source>
</evidence>
<proteinExistence type="inferred from homology"/>
<dbReference type="PANTHER" id="PTHR24029">
    <property type="entry name" value="UVRABC SYSTEM PROTEIN B"/>
    <property type="match status" value="1"/>
</dbReference>
<sequence length="657" mass="76277">MTFKIKTVYKPSGDQPKAIEQILTNFKKNIKEQIILGATGTGKTFAIANVIQKLNQNTLIIAHNKTLAGQLYNELKEMFPDNKIEYFISYYDYYRPEAYVVSNDTYIEKTSKINSEIDQLRHRTINSLIYGKNIIVVSSVSCIYGIGDINDYKLSVLYLEKNKIYSFKQILKQLVEMQYKRNDITFDRGTFRVRGGTLDIILSAETQQGIRIVFDNEEIEKIQIFDILEGNIIENLKNVSIFPASLYVTNKNKLKETIKRIEEELEERIEYFQKTNQLIEAQNIVKRVTNDIEMLKQIGYCNGIENYSRHLSLKKEGEPPTTLIDYFGKNFLTIIDESHVTVPQIKGMHAGNYSRKKNLIEHGFRLPSTLDNRPLTFPEFEKKMDKVIYLSATPGNYEIDKKIPIIEQIIRPTFILDPIIELRPTKNQIEDLYSEIKKRAEKKERTLVTTITINMSEELTNYLKKIGIKVAYLHSEIKSLERMIILKKLRTGIYDCLVGVNLLREGLDLPEVSLVAILDADKPGFLRSEKSLIQTIGRAARNIYGKVIMYSDEITNAMETAIQETLRRRQIQENYNLKNNLKPTIIHKNIKQTTDINKDKNENIESFLFSGKQSPENYSLKKLRSLMNKASKKLDFEKAMFYRNLIIKLEKDKKQTQ</sequence>
<dbReference type="PROSITE" id="PS51192">
    <property type="entry name" value="HELICASE_ATP_BIND_1"/>
    <property type="match status" value="1"/>
</dbReference>
<dbReference type="GO" id="GO:0003677">
    <property type="term" value="F:DNA binding"/>
    <property type="evidence" value="ECO:0007669"/>
    <property type="project" value="InterPro"/>
</dbReference>
<feature type="domain" description="UVR" evidence="14">
    <location>
        <begin position="617"/>
        <end position="652"/>
    </location>
</feature>
<evidence type="ECO:0000313" key="18">
    <source>
        <dbReference type="Proteomes" id="UP000272462"/>
    </source>
</evidence>
<dbReference type="Pfam" id="PF17757">
    <property type="entry name" value="UvrB_inter"/>
    <property type="match status" value="1"/>
</dbReference>
<keyword evidence="9 12" id="KW-0234">DNA repair</keyword>
<keyword evidence="6 12" id="KW-0228">DNA excision</keyword>
<dbReference type="Proteomes" id="UP000272462">
    <property type="component" value="Chromosome"/>
</dbReference>
<organism evidence="17 18">
    <name type="scientific">Ziziphus jujuba witches'-broom phytoplasma</name>
    <dbReference type="NCBI Taxonomy" id="135727"/>
    <lineage>
        <taxon>Bacteria</taxon>
        <taxon>Bacillati</taxon>
        <taxon>Mycoplasmatota</taxon>
        <taxon>Mollicutes</taxon>
        <taxon>Acholeplasmatales</taxon>
        <taxon>Acholeplasmataceae</taxon>
        <taxon>Candidatus Phytoplasma</taxon>
        <taxon>16SrV (Elm yellows group)</taxon>
    </lineage>
</organism>
<keyword evidence="8 12" id="KW-0267">Excision nuclease</keyword>